<dbReference type="PANTHER" id="PTHR40980:SF5">
    <property type="entry name" value="TONB-DEPENDENT RECEPTOR"/>
    <property type="match status" value="1"/>
</dbReference>
<accession>A0A2W1MWK7</accession>
<dbReference type="EMBL" id="QKSB01000008">
    <property type="protein sequence ID" value="PZE16499.1"/>
    <property type="molecule type" value="Genomic_DNA"/>
</dbReference>
<dbReference type="Proteomes" id="UP000249248">
    <property type="component" value="Unassembled WGS sequence"/>
</dbReference>
<dbReference type="Gene3D" id="2.40.170.20">
    <property type="entry name" value="TonB-dependent receptor, beta-barrel domain"/>
    <property type="match status" value="1"/>
</dbReference>
<evidence type="ECO:0000313" key="6">
    <source>
        <dbReference type="Proteomes" id="UP000249248"/>
    </source>
</evidence>
<dbReference type="InterPro" id="IPR012910">
    <property type="entry name" value="Plug_dom"/>
</dbReference>
<dbReference type="Gene3D" id="2.170.130.10">
    <property type="entry name" value="TonB-dependent receptor, plug domain"/>
    <property type="match status" value="1"/>
</dbReference>
<feature type="domain" description="TonB-dependent receptor plug" evidence="4">
    <location>
        <begin position="144"/>
        <end position="238"/>
    </location>
</feature>
<dbReference type="SUPFAM" id="SSF56935">
    <property type="entry name" value="Porins"/>
    <property type="match status" value="1"/>
</dbReference>
<organism evidence="5 6">
    <name type="scientific">Putridiphycobacter roseus</name>
    <dbReference type="NCBI Taxonomy" id="2219161"/>
    <lineage>
        <taxon>Bacteria</taxon>
        <taxon>Pseudomonadati</taxon>
        <taxon>Bacteroidota</taxon>
        <taxon>Flavobacteriia</taxon>
        <taxon>Flavobacteriales</taxon>
        <taxon>Crocinitomicaceae</taxon>
        <taxon>Putridiphycobacter</taxon>
    </lineage>
</organism>
<gene>
    <name evidence="5" type="ORF">DNU06_13210</name>
</gene>
<name>A0A2W1MWK7_9FLAO</name>
<keyword evidence="2" id="KW-0472">Membrane</keyword>
<evidence type="ECO:0000256" key="1">
    <source>
        <dbReference type="ARBA" id="ARBA00004442"/>
    </source>
</evidence>
<evidence type="ECO:0000313" key="5">
    <source>
        <dbReference type="EMBL" id="PZE16499.1"/>
    </source>
</evidence>
<evidence type="ECO:0000256" key="2">
    <source>
        <dbReference type="ARBA" id="ARBA00023136"/>
    </source>
</evidence>
<dbReference type="Pfam" id="PF07715">
    <property type="entry name" value="Plug"/>
    <property type="match status" value="1"/>
</dbReference>
<proteinExistence type="predicted"/>
<dbReference type="InterPro" id="IPR037066">
    <property type="entry name" value="Plug_dom_sf"/>
</dbReference>
<sequence length="986" mass="110203">MPYICKKKMVKQMKHLLLIATFFITGILVAQNGTLSGKITTLEGGSQTEVPFVIVRAVEANVGAKGNLFGDYTLELPAGKHTIAFLPSLLEKDTIVVEIKAGETTLLNKELFSSSLMTVVVTAKAKVNEVGAIYNAKVTKEDTKVTTNKTAKQIEEGGDSDVGSGAKKMTGMSTVGEVLYVRGLGDRYNVAYLNGLPIPSPNPDFRVVPLSIFPTDIVSSVSVSKVMSSELYGDFAGGAFNIITKSYLDKPTLSVSIGSGMNSQTTFQDFKSYTGGKTDYFGVDDGTRDLPNYVVQNSTPAAYSAINTIYPNSFYNSVEGKTTGFLNNFGTAISKASPNSNFSIMGGNFFEFPKSESKSSGIGFLALLNHDNSYETSTGKIKLINAQSEERLNYDISKYTQSTASTGLFSVYLRMNPEHNITFNTLFVNTSSDETRDTWGQHFDYAKDIYSSRLTYKQNYISTNQLLGSHKFLKPNKEDDFSRLTLDWRGSYNLTGSKEPDRRQVVMFYDDKEETENYSFNYIDKNDNHRFYSQLEETEVAGKVNVKFVAKYKTDLEDNAEKVDELVVINAGVDYKSKVRDFDYKQYNYILNNLASTIGDNVNIDNMNAYLNNEQHDNGEFYIQEVSNFGSSYRANLDVFGTYADAKFKFNKLEIIPGARLEISEQTVINRDQQTPSVIEKTSNPSTNILPSFIAKYSATDKDIVRFVASKTITRPKFNELAPFQYTLFFAGMKAEGNPDLKNGQNYNLDVRYERYSRPGEMITLGAFYKYLDSPIEQTMKATASGQLMSFSNALSAQVGGLEFEFVRNLSFLIKDEEKRDTSFLRDFGIGFNATYMFTTVNIDTLDFSSINTNSVRPLEGSSPFLLNIDVRYEKRFENKNKLLLAMAYNVFGKRLVTVGSNGIGDSYARPVNTLNFVSKMSFENNLSLSFKVKNIFNPSIDIIQEDKVNVGEYINVSSIKQGIDASFSVGYTFDYKKKNKEKKAL</sequence>
<keyword evidence="6" id="KW-1185">Reference proteome</keyword>
<dbReference type="InterPro" id="IPR036942">
    <property type="entry name" value="Beta-barrel_TonB_sf"/>
</dbReference>
<comment type="caution">
    <text evidence="5">The sequence shown here is derived from an EMBL/GenBank/DDBJ whole genome shotgun (WGS) entry which is preliminary data.</text>
</comment>
<keyword evidence="3" id="KW-0998">Cell outer membrane</keyword>
<protein>
    <recommendedName>
        <fullName evidence="4">TonB-dependent receptor plug domain-containing protein</fullName>
    </recommendedName>
</protein>
<comment type="subcellular location">
    <subcellularLocation>
        <location evidence="1">Cell outer membrane</location>
    </subcellularLocation>
</comment>
<dbReference type="GO" id="GO:0009279">
    <property type="term" value="C:cell outer membrane"/>
    <property type="evidence" value="ECO:0007669"/>
    <property type="project" value="UniProtKB-SubCell"/>
</dbReference>
<evidence type="ECO:0000256" key="3">
    <source>
        <dbReference type="ARBA" id="ARBA00023237"/>
    </source>
</evidence>
<reference evidence="5 6" key="1">
    <citation type="submission" date="2018-06" db="EMBL/GenBank/DDBJ databases">
        <title>The draft genome sequence of Crocinitomix sp. SM1701.</title>
        <authorList>
            <person name="Zhang X."/>
        </authorList>
    </citation>
    <scope>NUCLEOTIDE SEQUENCE [LARGE SCALE GENOMIC DNA]</scope>
    <source>
        <strain evidence="5 6">SM1701</strain>
    </source>
</reference>
<dbReference type="AlphaFoldDB" id="A0A2W1MWK7"/>
<evidence type="ECO:0000259" key="4">
    <source>
        <dbReference type="Pfam" id="PF07715"/>
    </source>
</evidence>
<dbReference type="PANTHER" id="PTHR40980">
    <property type="entry name" value="PLUG DOMAIN-CONTAINING PROTEIN"/>
    <property type="match status" value="1"/>
</dbReference>